<dbReference type="GO" id="GO:0009117">
    <property type="term" value="P:nucleotide metabolic process"/>
    <property type="evidence" value="ECO:0007669"/>
    <property type="project" value="UniProtKB-KW"/>
</dbReference>
<dbReference type="GO" id="GO:0051607">
    <property type="term" value="P:defense response to virus"/>
    <property type="evidence" value="ECO:0007669"/>
    <property type="project" value="UniProtKB-KW"/>
</dbReference>
<evidence type="ECO:0000256" key="9">
    <source>
        <dbReference type="ARBA" id="ARBA00023134"/>
    </source>
</evidence>
<evidence type="ECO:0000256" key="2">
    <source>
        <dbReference type="ARBA" id="ARBA00022695"/>
    </source>
</evidence>
<evidence type="ECO:0000256" key="5">
    <source>
        <dbReference type="ARBA" id="ARBA00022840"/>
    </source>
</evidence>
<evidence type="ECO:0000313" key="14">
    <source>
        <dbReference type="EMBL" id="PZP27556.1"/>
    </source>
</evidence>
<evidence type="ECO:0000256" key="7">
    <source>
        <dbReference type="ARBA" id="ARBA00023080"/>
    </source>
</evidence>
<evidence type="ECO:0000259" key="13">
    <source>
        <dbReference type="Pfam" id="PF21713"/>
    </source>
</evidence>
<accession>A0A2W5F4Y6</accession>
<organism evidence="14 15">
    <name type="scientific">Roseateles depolymerans</name>
    <dbReference type="NCBI Taxonomy" id="76731"/>
    <lineage>
        <taxon>Bacteria</taxon>
        <taxon>Pseudomonadati</taxon>
        <taxon>Pseudomonadota</taxon>
        <taxon>Betaproteobacteria</taxon>
        <taxon>Burkholderiales</taxon>
        <taxon>Sphaerotilaceae</taxon>
        <taxon>Roseateles</taxon>
    </lineage>
</organism>
<keyword evidence="7" id="KW-0546">Nucleotide metabolism</keyword>
<dbReference type="InterPro" id="IPR048445">
    <property type="entry name" value="DncV-like_NTFase"/>
</dbReference>
<keyword evidence="9" id="KW-0342">GTP-binding</keyword>
<keyword evidence="1" id="KW-0808">Transferase</keyword>
<dbReference type="InterPro" id="IPR048446">
    <property type="entry name" value="DncV_C"/>
</dbReference>
<dbReference type="GO" id="GO:0140701">
    <property type="term" value="F:3',3'-cyclic GMP-AMP synthase activity"/>
    <property type="evidence" value="ECO:0007669"/>
    <property type="project" value="InterPro"/>
</dbReference>
<evidence type="ECO:0000256" key="8">
    <source>
        <dbReference type="ARBA" id="ARBA00023118"/>
    </source>
</evidence>
<dbReference type="InterPro" id="IPR047805">
    <property type="entry name" value="GAMP_synthase"/>
</dbReference>
<dbReference type="Pfam" id="PF21654">
    <property type="entry name" value="DncV-like_NTFase"/>
    <property type="match status" value="1"/>
</dbReference>
<keyword evidence="4" id="KW-0547">Nucleotide-binding</keyword>
<evidence type="ECO:0000256" key="1">
    <source>
        <dbReference type="ARBA" id="ARBA00022679"/>
    </source>
</evidence>
<comment type="catalytic activity">
    <reaction evidence="11">
        <text>GTP + ATP = 3',3'-cGAMP + 2 diphosphate</text>
        <dbReference type="Rhea" id="RHEA:35647"/>
        <dbReference type="ChEBI" id="CHEBI:30616"/>
        <dbReference type="ChEBI" id="CHEBI:33019"/>
        <dbReference type="ChEBI" id="CHEBI:37565"/>
        <dbReference type="ChEBI" id="CHEBI:71501"/>
    </reaction>
    <physiologicalReaction direction="left-to-right" evidence="11">
        <dbReference type="Rhea" id="RHEA:35648"/>
    </physiologicalReaction>
</comment>
<feature type="domain" description="Cyclic GMP-AMP synthase DncV-like nucleotidyltransferase" evidence="12">
    <location>
        <begin position="63"/>
        <end position="153"/>
    </location>
</feature>
<keyword evidence="6" id="KW-0460">Magnesium</keyword>
<sequence>MLNLSALFYAEVELEPCLFGNLNLRDQDRLEIAGAKNEVRMALRDGIPRVYAAEGHPGKIPQPRFFTQGSWAYKTLNAPAQYPQQADVDDGCYLPLSFLSQTDSPSVAAADFFGMAEKALADLVKEKGWKQSRKPTCIRVEINDLAHIDIPLYAIPDNEFETLVKAENALRATLDGIRNFAEAAMDSWEDLPKTKVLLAHRDDGWIHSDPRPVKEWFVDQVEARGEQLRRVVRYIKAYRDWTWKSGGPSSILLMAAAAPLFVKQDRRDDQALVDVVKQLPAALRKGVNNPINDKESLTDRLRKGSDEVDLVEDAASRFEDLGRRLQAALDAGNAEQACSWLQGLFGPRFPDRPDRVKVGPVAAAGVAAAIAASPAIAGPNELVGRTRAG</sequence>
<evidence type="ECO:0000256" key="6">
    <source>
        <dbReference type="ARBA" id="ARBA00022842"/>
    </source>
</evidence>
<keyword evidence="3" id="KW-0479">Metal-binding</keyword>
<dbReference type="GO" id="GO:0005525">
    <property type="term" value="F:GTP binding"/>
    <property type="evidence" value="ECO:0007669"/>
    <property type="project" value="UniProtKB-KW"/>
</dbReference>
<feature type="domain" description="Cyclic GMP-AMP synthase C-terminal" evidence="13">
    <location>
        <begin position="225"/>
        <end position="351"/>
    </location>
</feature>
<dbReference type="GO" id="GO:0046872">
    <property type="term" value="F:metal ion binding"/>
    <property type="evidence" value="ECO:0007669"/>
    <property type="project" value="UniProtKB-KW"/>
</dbReference>
<evidence type="ECO:0000313" key="15">
    <source>
        <dbReference type="Proteomes" id="UP000249633"/>
    </source>
</evidence>
<evidence type="ECO:0000256" key="3">
    <source>
        <dbReference type="ARBA" id="ARBA00022723"/>
    </source>
</evidence>
<dbReference type="Proteomes" id="UP000249633">
    <property type="component" value="Unassembled WGS sequence"/>
</dbReference>
<reference evidence="14 15" key="1">
    <citation type="submission" date="2017-08" db="EMBL/GenBank/DDBJ databases">
        <title>Infants hospitalized years apart are colonized by the same room-sourced microbial strains.</title>
        <authorList>
            <person name="Brooks B."/>
            <person name="Olm M.R."/>
            <person name="Firek B.A."/>
            <person name="Baker R."/>
            <person name="Thomas B.C."/>
            <person name="Morowitz M.J."/>
            <person name="Banfield J.F."/>
        </authorList>
    </citation>
    <scope>NUCLEOTIDE SEQUENCE [LARGE SCALE GENOMIC DNA]</scope>
    <source>
        <strain evidence="14">S2_012_000_R2_81</strain>
    </source>
</reference>
<gene>
    <name evidence="14" type="ORF">DI603_21685</name>
</gene>
<dbReference type="AlphaFoldDB" id="A0A2W5F4Y6"/>
<evidence type="ECO:0000256" key="4">
    <source>
        <dbReference type="ARBA" id="ARBA00022741"/>
    </source>
</evidence>
<evidence type="ECO:0000256" key="10">
    <source>
        <dbReference type="ARBA" id="ARBA00044145"/>
    </source>
</evidence>
<evidence type="ECO:0000256" key="11">
    <source>
        <dbReference type="ARBA" id="ARBA00048304"/>
    </source>
</evidence>
<name>A0A2W5F4Y6_9BURK</name>
<dbReference type="EMBL" id="QFOD01000029">
    <property type="protein sequence ID" value="PZP27556.1"/>
    <property type="molecule type" value="Genomic_DNA"/>
</dbReference>
<evidence type="ECO:0000259" key="12">
    <source>
        <dbReference type="Pfam" id="PF21654"/>
    </source>
</evidence>
<proteinExistence type="predicted"/>
<keyword evidence="2" id="KW-0548">Nucleotidyltransferase</keyword>
<keyword evidence="8" id="KW-0051">Antiviral defense</keyword>
<dbReference type="GO" id="GO:0005524">
    <property type="term" value="F:ATP binding"/>
    <property type="evidence" value="ECO:0007669"/>
    <property type="project" value="UniProtKB-KW"/>
</dbReference>
<dbReference type="NCBIfam" id="NF041078">
    <property type="entry name" value="cGAS"/>
    <property type="match status" value="1"/>
</dbReference>
<comment type="caution">
    <text evidence="14">The sequence shown here is derived from an EMBL/GenBank/DDBJ whole genome shotgun (WGS) entry which is preliminary data.</text>
</comment>
<protein>
    <recommendedName>
        <fullName evidence="10">Cyclic GMP-AMP synthase</fullName>
    </recommendedName>
</protein>
<dbReference type="Pfam" id="PF21713">
    <property type="entry name" value="DncV_C"/>
    <property type="match status" value="1"/>
</dbReference>
<keyword evidence="5" id="KW-0067">ATP-binding</keyword>